<accession>A0A1G9EPS7</accession>
<keyword evidence="6" id="KW-0645">Protease</keyword>
<reference evidence="6 7" key="1">
    <citation type="submission" date="2016-10" db="EMBL/GenBank/DDBJ databases">
        <authorList>
            <person name="de Groot N.N."/>
        </authorList>
    </citation>
    <scope>NUCLEOTIDE SEQUENCE [LARGE SCALE GENOMIC DNA]</scope>
    <source>
        <strain evidence="6 7">DSM 25186</strain>
    </source>
</reference>
<protein>
    <submittedName>
        <fullName evidence="6">Aminopeptidase N</fullName>
    </submittedName>
</protein>
<dbReference type="InterPro" id="IPR027268">
    <property type="entry name" value="Peptidase_M4/M1_CTD_sf"/>
</dbReference>
<dbReference type="Gene3D" id="2.60.40.1730">
    <property type="entry name" value="tricorn interacting facor f3 domain"/>
    <property type="match status" value="1"/>
</dbReference>
<dbReference type="CDD" id="cd09603">
    <property type="entry name" value="M1_APN_like"/>
    <property type="match status" value="1"/>
</dbReference>
<dbReference type="Pfam" id="PF17900">
    <property type="entry name" value="Peptidase_M1_N"/>
    <property type="match status" value="1"/>
</dbReference>
<dbReference type="InterPro" id="IPR045357">
    <property type="entry name" value="Aminopeptidase_N-like_N"/>
</dbReference>
<organism evidence="6 7">
    <name type="scientific">Catalinimonas alkaloidigena</name>
    <dbReference type="NCBI Taxonomy" id="1075417"/>
    <lineage>
        <taxon>Bacteria</taxon>
        <taxon>Pseudomonadati</taxon>
        <taxon>Bacteroidota</taxon>
        <taxon>Cytophagia</taxon>
        <taxon>Cytophagales</taxon>
        <taxon>Catalimonadaceae</taxon>
        <taxon>Catalinimonas</taxon>
    </lineage>
</organism>
<evidence type="ECO:0000259" key="5">
    <source>
        <dbReference type="Pfam" id="PF17900"/>
    </source>
</evidence>
<feature type="binding site" evidence="2">
    <location>
        <position position="331"/>
    </location>
    <ligand>
        <name>Zn(2+)</name>
        <dbReference type="ChEBI" id="CHEBI:29105"/>
        <note>catalytic</note>
    </ligand>
</feature>
<keyword evidence="7" id="KW-1185">Reference proteome</keyword>
<dbReference type="SUPFAM" id="SSF55486">
    <property type="entry name" value="Metalloproteases ('zincins'), catalytic domain"/>
    <property type="match status" value="1"/>
</dbReference>
<evidence type="ECO:0000256" key="3">
    <source>
        <dbReference type="SAM" id="SignalP"/>
    </source>
</evidence>
<evidence type="ECO:0000256" key="2">
    <source>
        <dbReference type="PIRSR" id="PIRSR634015-3"/>
    </source>
</evidence>
<feature type="signal peptide" evidence="3">
    <location>
        <begin position="1"/>
        <end position="23"/>
    </location>
</feature>
<dbReference type="OrthoDB" id="100605at2"/>
<dbReference type="Gene3D" id="1.10.390.10">
    <property type="entry name" value="Neutral Protease Domain 2"/>
    <property type="match status" value="1"/>
</dbReference>
<keyword evidence="6" id="KW-0378">Hydrolase</keyword>
<dbReference type="SUPFAM" id="SSF63737">
    <property type="entry name" value="Leukotriene A4 hydrolase N-terminal domain"/>
    <property type="match status" value="1"/>
</dbReference>
<dbReference type="PANTHER" id="PTHR45726:SF3">
    <property type="entry name" value="LEUKOTRIENE A-4 HYDROLASE"/>
    <property type="match status" value="1"/>
</dbReference>
<evidence type="ECO:0000256" key="1">
    <source>
        <dbReference type="PIRSR" id="PIRSR634015-1"/>
    </source>
</evidence>
<dbReference type="EMBL" id="FNFO01000003">
    <property type="protein sequence ID" value="SDK78130.1"/>
    <property type="molecule type" value="Genomic_DNA"/>
</dbReference>
<evidence type="ECO:0000313" key="7">
    <source>
        <dbReference type="Proteomes" id="UP000198510"/>
    </source>
</evidence>
<feature type="active site" description="Proton acceptor" evidence="1">
    <location>
        <position position="328"/>
    </location>
</feature>
<dbReference type="PANTHER" id="PTHR45726">
    <property type="entry name" value="LEUKOTRIENE A-4 HYDROLASE"/>
    <property type="match status" value="1"/>
</dbReference>
<keyword evidence="2" id="KW-0862">Zinc</keyword>
<evidence type="ECO:0000259" key="4">
    <source>
        <dbReference type="Pfam" id="PF01433"/>
    </source>
</evidence>
<sequence>MRSRARLGLFVWCCLGIFSAAWAEHTPFSREDSLRGSLNPMRRCYDVTYYDLQVQVDPAQQTITGSNEIFFRATEPFQVMQVDLFQNMEVDAITFHEAEVTFQRDGNALLVELPHAVPAGQQAALRIAYHGRPTEAIKPPWDGGFVWASDGQGKPWIAVACEGAGASLWWPNKDHLSDEPDSMQISLDVPSGLKAVANGRLRRQTSLSDGYTRFEWFVGYPINNYNVTLNIADYTELTDAYVSHDGDTLALNYYVLPPHATRAREHFQQVKPMLAIYEKLFGKYPFWDDGYALVETPYWGMEHQSAVAYGNEFENLPHWNFDYIIVHESGHEYWGNSVSCRDHGEMWIHESFCTYAEALYVEARFGYDASVTYLQERLDVYPIANREPMLGPLEVNYTGWNDADMYYKGAWMLHTLRNVIGHDSLWFETLYGLAQHFRYQTVTTEQVIGYMEQHLGCDLSAFFDQYLRHPSPPQFVYKVDRAGHRVRYQWKADAEGFHMPLRVRTKGGVWQTLTPTQTWQEFVPAKPAKSGLEIDTQSFYVTSDKK</sequence>
<feature type="domain" description="Peptidase M1 membrane alanine aminopeptidase" evidence="4">
    <location>
        <begin position="320"/>
        <end position="466"/>
    </location>
</feature>
<dbReference type="STRING" id="1075417.SAMN05421823_103546"/>
<dbReference type="InterPro" id="IPR034015">
    <property type="entry name" value="M1_LTA4H"/>
</dbReference>
<name>A0A1G9EPS7_9BACT</name>
<keyword evidence="3" id="KW-0732">Signal</keyword>
<comment type="cofactor">
    <cofactor evidence="2">
        <name>Zn(2+)</name>
        <dbReference type="ChEBI" id="CHEBI:29105"/>
    </cofactor>
    <text evidence="2">Binds 1 zinc ion per subunit.</text>
</comment>
<dbReference type="InterPro" id="IPR042097">
    <property type="entry name" value="Aminopeptidase_N-like_N_sf"/>
</dbReference>
<dbReference type="GO" id="GO:0008237">
    <property type="term" value="F:metallopeptidase activity"/>
    <property type="evidence" value="ECO:0007669"/>
    <property type="project" value="InterPro"/>
</dbReference>
<proteinExistence type="predicted"/>
<dbReference type="AlphaFoldDB" id="A0A1G9EPS7"/>
<feature type="binding site" evidence="2">
    <location>
        <position position="327"/>
    </location>
    <ligand>
        <name>Zn(2+)</name>
        <dbReference type="ChEBI" id="CHEBI:29105"/>
        <note>catalytic</note>
    </ligand>
</feature>
<dbReference type="Proteomes" id="UP000198510">
    <property type="component" value="Unassembled WGS sequence"/>
</dbReference>
<dbReference type="InterPro" id="IPR014782">
    <property type="entry name" value="Peptidase_M1_dom"/>
</dbReference>
<feature type="chain" id="PRO_5011563518" evidence="3">
    <location>
        <begin position="24"/>
        <end position="546"/>
    </location>
</feature>
<keyword evidence="2" id="KW-0479">Metal-binding</keyword>
<dbReference type="GO" id="GO:0004177">
    <property type="term" value="F:aminopeptidase activity"/>
    <property type="evidence" value="ECO:0007669"/>
    <property type="project" value="UniProtKB-KW"/>
</dbReference>
<dbReference type="Pfam" id="PF01433">
    <property type="entry name" value="Peptidase_M1"/>
    <property type="match status" value="1"/>
</dbReference>
<feature type="active site" description="Proton donor" evidence="1">
    <location>
        <position position="406"/>
    </location>
</feature>
<keyword evidence="6" id="KW-0031">Aminopeptidase</keyword>
<gene>
    <name evidence="6" type="ORF">SAMN05421823_103546</name>
</gene>
<feature type="domain" description="Aminopeptidase N-like N-terminal" evidence="5">
    <location>
        <begin position="48"/>
        <end position="216"/>
    </location>
</feature>
<feature type="binding site" evidence="2">
    <location>
        <position position="350"/>
    </location>
    <ligand>
        <name>Zn(2+)</name>
        <dbReference type="ChEBI" id="CHEBI:29105"/>
        <note>catalytic</note>
    </ligand>
</feature>
<evidence type="ECO:0000313" key="6">
    <source>
        <dbReference type="EMBL" id="SDK78130.1"/>
    </source>
</evidence>
<dbReference type="GO" id="GO:0008270">
    <property type="term" value="F:zinc ion binding"/>
    <property type="evidence" value="ECO:0007669"/>
    <property type="project" value="InterPro"/>
</dbReference>